<evidence type="ECO:0000313" key="2">
    <source>
        <dbReference type="EMBL" id="TCC92713.1"/>
    </source>
</evidence>
<feature type="domain" description="BioF2-like acetyltransferase" evidence="1">
    <location>
        <begin position="172"/>
        <end position="283"/>
    </location>
</feature>
<dbReference type="Proteomes" id="UP000291117">
    <property type="component" value="Unassembled WGS sequence"/>
</dbReference>
<evidence type="ECO:0000313" key="3">
    <source>
        <dbReference type="Proteomes" id="UP000291117"/>
    </source>
</evidence>
<dbReference type="InterPro" id="IPR038740">
    <property type="entry name" value="BioF2-like_GNAT_dom"/>
</dbReference>
<dbReference type="GO" id="GO:0016740">
    <property type="term" value="F:transferase activity"/>
    <property type="evidence" value="ECO:0007669"/>
    <property type="project" value="UniProtKB-KW"/>
</dbReference>
<organism evidence="2 3">
    <name type="scientific">Pedobacter hiemivivus</name>
    <dbReference type="NCBI Taxonomy" id="2530454"/>
    <lineage>
        <taxon>Bacteria</taxon>
        <taxon>Pseudomonadati</taxon>
        <taxon>Bacteroidota</taxon>
        <taxon>Sphingobacteriia</taxon>
        <taxon>Sphingobacteriales</taxon>
        <taxon>Sphingobacteriaceae</taxon>
        <taxon>Pedobacter</taxon>
    </lineage>
</organism>
<protein>
    <submittedName>
        <fullName evidence="2">GNAT family N-acetyltransferase</fullName>
    </submittedName>
</protein>
<keyword evidence="3" id="KW-1185">Reference proteome</keyword>
<dbReference type="InterPro" id="IPR050644">
    <property type="entry name" value="PG_Glycine_Bridge_Synth"/>
</dbReference>
<reference evidence="2 3" key="1">
    <citation type="submission" date="2019-02" db="EMBL/GenBank/DDBJ databases">
        <title>Pedobacter sp. RP-3-8 sp. nov., isolated from Arctic soil.</title>
        <authorList>
            <person name="Dahal R.H."/>
        </authorList>
    </citation>
    <scope>NUCLEOTIDE SEQUENCE [LARGE SCALE GENOMIC DNA]</scope>
    <source>
        <strain evidence="2 3">RP-3-8</strain>
    </source>
</reference>
<comment type="caution">
    <text evidence="2">The sequence shown here is derived from an EMBL/GenBank/DDBJ whole genome shotgun (WGS) entry which is preliminary data.</text>
</comment>
<name>A0A4R0N0C0_9SPHI</name>
<dbReference type="PANTHER" id="PTHR36174">
    <property type="entry name" value="LIPID II:GLYCINE GLYCYLTRANSFERASE"/>
    <property type="match status" value="1"/>
</dbReference>
<dbReference type="Gene3D" id="3.40.630.30">
    <property type="match status" value="1"/>
</dbReference>
<proteinExistence type="predicted"/>
<dbReference type="SUPFAM" id="SSF55729">
    <property type="entry name" value="Acyl-CoA N-acyltransferases (Nat)"/>
    <property type="match status" value="1"/>
</dbReference>
<dbReference type="RefSeq" id="WP_131610616.1">
    <property type="nucleotide sequence ID" value="NZ_SJSM01000013.1"/>
</dbReference>
<keyword evidence="2" id="KW-0808">Transferase</keyword>
<evidence type="ECO:0000259" key="1">
    <source>
        <dbReference type="Pfam" id="PF13480"/>
    </source>
</evidence>
<dbReference type="PANTHER" id="PTHR36174:SF1">
    <property type="entry name" value="LIPID II:GLYCINE GLYCYLTRANSFERASE"/>
    <property type="match status" value="1"/>
</dbReference>
<accession>A0A4R0N0C0</accession>
<dbReference type="InterPro" id="IPR016181">
    <property type="entry name" value="Acyl_CoA_acyltransferase"/>
</dbReference>
<sequence length="346" mass="40242">MIKVITLSQKKEWDFYVKNAFVYDFYHTWHYHALDKSGIGILLVYEEGGDYIAFPCLKRKIPDSSFFDLGSVYGYVGPIANKENQYLSEVLINNFKKAFSNFLETGKIVSVFSRLHPFFDQDRLVSGFNKVYKNGRTVALDLTLPIDFQRKKYSSDTYRSVKRSWKKGFFIRESKELGDIDVFIEMYAENMQRIESTDYYLFNRQYFLDLINSTEFDCRLLLVCVNNEIMCGTIVTFTHGIIQGHLIATKSSYLRESPAKFLVDEISLLGRNEGMKYMHLGGGLGLKEDSLFKWKSSFSDLFLDYRSLRHIVNHSVYDLLVKQQGIDKDANVDFFPLYRAVVEVLA</sequence>
<dbReference type="EMBL" id="SJSM01000013">
    <property type="protein sequence ID" value="TCC92713.1"/>
    <property type="molecule type" value="Genomic_DNA"/>
</dbReference>
<dbReference type="OrthoDB" id="9785911at2"/>
<dbReference type="Pfam" id="PF13480">
    <property type="entry name" value="Acetyltransf_6"/>
    <property type="match status" value="1"/>
</dbReference>
<gene>
    <name evidence="2" type="ORF">EZ444_18420</name>
</gene>
<dbReference type="AlphaFoldDB" id="A0A4R0N0C0"/>